<sequence>MKVLLTSNANNPYITELVKELSKVMEIKNSVTDFWESDEIFDVVHIQWPEELFKWLAPSDEQLNHFKVRFETWKGRGSKIVITRHNELPNKEDALSFKSLYDFSYATADAVIHLGRYSFERFADNRTINEVIPHHVYTSYPNLVSRSEARSKLGIPEKAKVILCFGMIRTKDEKKLIFKAFSKLNITNKYLLIPGFFERYSFKKLPLKKTVIRLKHYFKSVFSNQWLGFKFVPHNEVQFFFNAADVVLIPRLENLTSGVVYLSLAFNKYVVGPENGNITEVLDKFGFPKFNGADELSVITALEKALSIEECGKVSEAAKEQFSLSHSVKLHVDLYTTITQ</sequence>
<keyword evidence="2" id="KW-1185">Reference proteome</keyword>
<protein>
    <recommendedName>
        <fullName evidence="3">Glycosyltransferase involved in cell wall biosynthesis</fullName>
    </recommendedName>
</protein>
<organism evidence="1 2">
    <name type="scientific">Mucilaginibacter defluvii</name>
    <dbReference type="NCBI Taxonomy" id="1196019"/>
    <lineage>
        <taxon>Bacteria</taxon>
        <taxon>Pseudomonadati</taxon>
        <taxon>Bacteroidota</taxon>
        <taxon>Sphingobacteriia</taxon>
        <taxon>Sphingobacteriales</taxon>
        <taxon>Sphingobacteriaceae</taxon>
        <taxon>Mucilaginibacter</taxon>
    </lineage>
</organism>
<dbReference type="Gene3D" id="3.40.50.2000">
    <property type="entry name" value="Glycogen Phosphorylase B"/>
    <property type="match status" value="2"/>
</dbReference>
<gene>
    <name evidence="1" type="ORF">GCM10023313_02570</name>
</gene>
<dbReference type="RefSeq" id="WP_345329029.1">
    <property type="nucleotide sequence ID" value="NZ_BAABJI010000001.1"/>
</dbReference>
<dbReference type="Proteomes" id="UP001501436">
    <property type="component" value="Unassembled WGS sequence"/>
</dbReference>
<name>A0ABP9FHN7_9SPHI</name>
<reference evidence="2" key="1">
    <citation type="journal article" date="2019" name="Int. J. Syst. Evol. Microbiol.">
        <title>The Global Catalogue of Microorganisms (GCM) 10K type strain sequencing project: providing services to taxonomists for standard genome sequencing and annotation.</title>
        <authorList>
            <consortium name="The Broad Institute Genomics Platform"/>
            <consortium name="The Broad Institute Genome Sequencing Center for Infectious Disease"/>
            <person name="Wu L."/>
            <person name="Ma J."/>
        </authorList>
    </citation>
    <scope>NUCLEOTIDE SEQUENCE [LARGE SCALE GENOMIC DNA]</scope>
    <source>
        <strain evidence="2">JCM 18283</strain>
    </source>
</reference>
<evidence type="ECO:0000313" key="1">
    <source>
        <dbReference type="EMBL" id="GAA4903503.1"/>
    </source>
</evidence>
<proteinExistence type="predicted"/>
<evidence type="ECO:0000313" key="2">
    <source>
        <dbReference type="Proteomes" id="UP001501436"/>
    </source>
</evidence>
<dbReference type="EMBL" id="BAABJI010000001">
    <property type="protein sequence ID" value="GAA4903503.1"/>
    <property type="molecule type" value="Genomic_DNA"/>
</dbReference>
<comment type="caution">
    <text evidence="1">The sequence shown here is derived from an EMBL/GenBank/DDBJ whole genome shotgun (WGS) entry which is preliminary data.</text>
</comment>
<dbReference type="SUPFAM" id="SSF53756">
    <property type="entry name" value="UDP-Glycosyltransferase/glycogen phosphorylase"/>
    <property type="match status" value="1"/>
</dbReference>
<evidence type="ECO:0008006" key="3">
    <source>
        <dbReference type="Google" id="ProtNLM"/>
    </source>
</evidence>
<accession>A0ABP9FHN7</accession>